<evidence type="ECO:0000256" key="4">
    <source>
        <dbReference type="ARBA" id="ARBA00023315"/>
    </source>
</evidence>
<evidence type="ECO:0000256" key="3">
    <source>
        <dbReference type="ARBA" id="ARBA00022737"/>
    </source>
</evidence>
<dbReference type="AlphaFoldDB" id="A0A5M9RB16"/>
<dbReference type="Proteomes" id="UP000322181">
    <property type="component" value="Unassembled WGS sequence"/>
</dbReference>
<accession>A0A5M9RB16</accession>
<dbReference type="CDD" id="cd03354">
    <property type="entry name" value="LbH_SAT"/>
    <property type="match status" value="1"/>
</dbReference>
<evidence type="ECO:0000256" key="1">
    <source>
        <dbReference type="ARBA" id="ARBA00007274"/>
    </source>
</evidence>
<dbReference type="OrthoDB" id="7058950at2"/>
<comment type="caution">
    <text evidence="5">The sequence shown here is derived from an EMBL/GenBank/DDBJ whole genome shotgun (WGS) entry which is preliminary data.</text>
</comment>
<proteinExistence type="inferred from homology"/>
<dbReference type="InterPro" id="IPR011004">
    <property type="entry name" value="Trimer_LpxA-like_sf"/>
</dbReference>
<dbReference type="EMBL" id="VXKB01000001">
    <property type="protein sequence ID" value="KAA8717402.1"/>
    <property type="molecule type" value="Genomic_DNA"/>
</dbReference>
<sequence length="189" mass="21081">MSIRSNIKKLIIADFFRYNSKLTFYSFYRTFIKNESFNFLFWFRASNHESWPIRKLARLFYKKKCKKFNIFLPVETVIGGGLYIGHITVGGICINPTTIIGEHVNISHQITIGANKGKAATIGDNVYIAPHSCIIENVSIGSNAKIGAGSVVVYDIPANVTAVGVPARVVKSQNHDVLSFNLMQHPCDL</sequence>
<keyword evidence="4" id="KW-0012">Acyltransferase</keyword>
<evidence type="ECO:0000256" key="2">
    <source>
        <dbReference type="ARBA" id="ARBA00022679"/>
    </source>
</evidence>
<protein>
    <submittedName>
        <fullName evidence="5">Serine acetyltransferase</fullName>
    </submittedName>
</protein>
<gene>
    <name evidence="5" type="ORF">F4V73_06020</name>
</gene>
<dbReference type="InterPro" id="IPR045304">
    <property type="entry name" value="LbH_SAT"/>
</dbReference>
<reference evidence="5 6" key="1">
    <citation type="submission" date="2019-09" db="EMBL/GenBank/DDBJ databases">
        <title>Draft genome sequence of various Type strains from the CCUG.</title>
        <authorList>
            <person name="Pineiro-Iglesias B."/>
            <person name="Tunovic T."/>
            <person name="Unosson C."/>
            <person name="Inganas E."/>
            <person name="Ohlen M."/>
            <person name="Cardew S."/>
            <person name="Jensie-Markopoulos S."/>
            <person name="Salva-Serra F."/>
            <person name="Jaen-Luchoro D."/>
            <person name="Karlsson R."/>
            <person name="Svensson-Stadler L."/>
            <person name="Chun J."/>
            <person name="Moore E."/>
        </authorList>
    </citation>
    <scope>NUCLEOTIDE SEQUENCE [LARGE SCALE GENOMIC DNA]</scope>
    <source>
        <strain evidence="5 6">CCUG 53682T</strain>
    </source>
</reference>
<organism evidence="5 6">
    <name type="scientific">Morganella psychrotolerans</name>
    <dbReference type="NCBI Taxonomy" id="368603"/>
    <lineage>
        <taxon>Bacteria</taxon>
        <taxon>Pseudomonadati</taxon>
        <taxon>Pseudomonadota</taxon>
        <taxon>Gammaproteobacteria</taxon>
        <taxon>Enterobacterales</taxon>
        <taxon>Morganellaceae</taxon>
        <taxon>Morganella</taxon>
    </lineage>
</organism>
<dbReference type="Pfam" id="PF00132">
    <property type="entry name" value="Hexapep"/>
    <property type="match status" value="1"/>
</dbReference>
<dbReference type="InterPro" id="IPR018357">
    <property type="entry name" value="Hexapep_transf_CS"/>
</dbReference>
<evidence type="ECO:0000313" key="5">
    <source>
        <dbReference type="EMBL" id="KAA8717402.1"/>
    </source>
</evidence>
<dbReference type="InterPro" id="IPR001451">
    <property type="entry name" value="Hexapep"/>
</dbReference>
<dbReference type="SUPFAM" id="SSF51161">
    <property type="entry name" value="Trimeric LpxA-like enzymes"/>
    <property type="match status" value="1"/>
</dbReference>
<keyword evidence="2 5" id="KW-0808">Transferase</keyword>
<name>A0A5M9RB16_9GAMM</name>
<dbReference type="RefSeq" id="WP_067361905.1">
    <property type="nucleotide sequence ID" value="NZ_BAAAFS010000001.1"/>
</dbReference>
<dbReference type="PROSITE" id="PS00101">
    <property type="entry name" value="HEXAPEP_TRANSFERASES"/>
    <property type="match status" value="1"/>
</dbReference>
<dbReference type="Gene3D" id="2.160.10.10">
    <property type="entry name" value="Hexapeptide repeat proteins"/>
    <property type="match status" value="1"/>
</dbReference>
<dbReference type="PANTHER" id="PTHR42811">
    <property type="entry name" value="SERINE ACETYLTRANSFERASE"/>
    <property type="match status" value="1"/>
</dbReference>
<evidence type="ECO:0000313" key="6">
    <source>
        <dbReference type="Proteomes" id="UP000322181"/>
    </source>
</evidence>
<dbReference type="GO" id="GO:0016747">
    <property type="term" value="F:acyltransferase activity, transferring groups other than amino-acyl groups"/>
    <property type="evidence" value="ECO:0007669"/>
    <property type="project" value="UniProtKB-ARBA"/>
</dbReference>
<comment type="similarity">
    <text evidence="1">Belongs to the transferase hexapeptide repeat family.</text>
</comment>
<keyword evidence="3" id="KW-0677">Repeat</keyword>